<keyword evidence="3" id="KW-1185">Reference proteome</keyword>
<proteinExistence type="predicted"/>
<gene>
    <name evidence="2" type="ORF">GCM10007924_02820</name>
</gene>
<reference evidence="2" key="1">
    <citation type="journal article" date="2014" name="Int. J. Syst. Evol. Microbiol.">
        <title>Complete genome of a new Firmicutes species belonging to the dominant human colonic microbiota ('Ruminococcus bicirculans') reveals two chromosomes and a selective capacity to utilize plant glucans.</title>
        <authorList>
            <consortium name="NISC Comparative Sequencing Program"/>
            <person name="Wegmann U."/>
            <person name="Louis P."/>
            <person name="Goesmann A."/>
            <person name="Henrissat B."/>
            <person name="Duncan S.H."/>
            <person name="Flint H.J."/>
        </authorList>
    </citation>
    <scope>NUCLEOTIDE SEQUENCE</scope>
    <source>
        <strain evidence="2">NBRC 103408</strain>
    </source>
</reference>
<sequence>MRIVSISAVILTGLTLTACEKYSNKGLSEDHGNAVYQNEAVHILPPKYADMKEPTMDGNRGSLAFERYKTGTTIKPSSSSISGLGGGSGAGGGGD</sequence>
<feature type="region of interest" description="Disordered" evidence="1">
    <location>
        <begin position="71"/>
        <end position="95"/>
    </location>
</feature>
<reference evidence="2" key="2">
    <citation type="submission" date="2023-01" db="EMBL/GenBank/DDBJ databases">
        <title>Draft genome sequence of Sneathiella chinensis strain NBRC 103408.</title>
        <authorList>
            <person name="Sun Q."/>
            <person name="Mori K."/>
        </authorList>
    </citation>
    <scope>NUCLEOTIDE SEQUENCE</scope>
    <source>
        <strain evidence="2">NBRC 103408</strain>
    </source>
</reference>
<feature type="compositionally biased region" description="Gly residues" evidence="1">
    <location>
        <begin position="83"/>
        <end position="95"/>
    </location>
</feature>
<accession>A0ABQ5U0V9</accession>
<name>A0ABQ5U0V9_9PROT</name>
<comment type="caution">
    <text evidence="2">The sequence shown here is derived from an EMBL/GenBank/DDBJ whole genome shotgun (WGS) entry which is preliminary data.</text>
</comment>
<protein>
    <recommendedName>
        <fullName evidence="4">Lipoprotein</fullName>
    </recommendedName>
</protein>
<evidence type="ECO:0000256" key="1">
    <source>
        <dbReference type="SAM" id="MobiDB-lite"/>
    </source>
</evidence>
<evidence type="ECO:0000313" key="2">
    <source>
        <dbReference type="EMBL" id="GLQ05061.1"/>
    </source>
</evidence>
<organism evidence="2 3">
    <name type="scientific">Sneathiella chinensis</name>
    <dbReference type="NCBI Taxonomy" id="349750"/>
    <lineage>
        <taxon>Bacteria</taxon>
        <taxon>Pseudomonadati</taxon>
        <taxon>Pseudomonadota</taxon>
        <taxon>Alphaproteobacteria</taxon>
        <taxon>Sneathiellales</taxon>
        <taxon>Sneathiellaceae</taxon>
        <taxon>Sneathiella</taxon>
    </lineage>
</organism>
<evidence type="ECO:0008006" key="4">
    <source>
        <dbReference type="Google" id="ProtNLM"/>
    </source>
</evidence>
<dbReference type="RefSeq" id="WP_169559093.1">
    <property type="nucleotide sequence ID" value="NZ_BSNF01000001.1"/>
</dbReference>
<evidence type="ECO:0000313" key="3">
    <source>
        <dbReference type="Proteomes" id="UP001161409"/>
    </source>
</evidence>
<dbReference type="Proteomes" id="UP001161409">
    <property type="component" value="Unassembled WGS sequence"/>
</dbReference>
<dbReference type="PROSITE" id="PS51257">
    <property type="entry name" value="PROKAR_LIPOPROTEIN"/>
    <property type="match status" value="1"/>
</dbReference>
<dbReference type="EMBL" id="BSNF01000001">
    <property type="protein sequence ID" value="GLQ05061.1"/>
    <property type="molecule type" value="Genomic_DNA"/>
</dbReference>